<dbReference type="KEGG" id="fku:FGKAn22_03760"/>
<protein>
    <submittedName>
        <fullName evidence="1">Uncharacterized protein</fullName>
    </submittedName>
</protein>
<reference evidence="1 2" key="1">
    <citation type="submission" date="2019-03" db="EMBL/GenBank/DDBJ databases">
        <title>Complete genome sequence of Ferrigenium kumadai strain An22, a microaerophilic iron-oxidizing bacterium isolated from a paddy field soil.</title>
        <authorList>
            <person name="Watanabe T."/>
            <person name="Asakawa S."/>
        </authorList>
    </citation>
    <scope>NUCLEOTIDE SEQUENCE [LARGE SCALE GENOMIC DNA]</scope>
    <source>
        <strain evidence="1 2">An22</strain>
    </source>
</reference>
<evidence type="ECO:0000313" key="1">
    <source>
        <dbReference type="EMBL" id="BBI98683.1"/>
    </source>
</evidence>
<proteinExistence type="predicted"/>
<name>A0AAN1SXG0_9PROT</name>
<dbReference type="AlphaFoldDB" id="A0AAN1SXG0"/>
<evidence type="ECO:0000313" key="2">
    <source>
        <dbReference type="Proteomes" id="UP001319121"/>
    </source>
</evidence>
<keyword evidence="2" id="KW-1185">Reference proteome</keyword>
<accession>A0AAN1SXG0</accession>
<sequence>MLANVSSTGGTKLTSHMTAERFHSKTRQITVGVTMSTRLKDHLVSLADSQRTSFAEVSRRIAVFGFEDFVDKSLFVSSKSLFETLGSELRGWQSSDSEQVMLRLEPGHAARIRATAKEYGKSASELGALFIAHGLVLQEQLVSLEAKVSNCKGAAIRSLVAQVGLGSYAASLLSGVLVGNVRAPKALLKRLESIFEAPEALLTTLFKRSFNNRMVPAFKAENGKPEVSKSPTPWGVAVKSLNLPADQTKALLDLEHERL</sequence>
<gene>
    <name evidence="1" type="ORF">FGKAn22_03760</name>
</gene>
<organism evidence="1 2">
    <name type="scientific">Ferrigenium kumadai</name>
    <dbReference type="NCBI Taxonomy" id="1682490"/>
    <lineage>
        <taxon>Bacteria</taxon>
        <taxon>Pseudomonadati</taxon>
        <taxon>Pseudomonadota</taxon>
        <taxon>Betaproteobacteria</taxon>
        <taxon>Nitrosomonadales</taxon>
        <taxon>Gallionellaceae</taxon>
        <taxon>Ferrigenium</taxon>
    </lineage>
</organism>
<dbReference type="EMBL" id="AP019536">
    <property type="protein sequence ID" value="BBI98683.1"/>
    <property type="molecule type" value="Genomic_DNA"/>
</dbReference>
<dbReference type="Proteomes" id="UP001319121">
    <property type="component" value="Chromosome"/>
</dbReference>